<dbReference type="Pfam" id="PF03458">
    <property type="entry name" value="Gly_transporter"/>
    <property type="match status" value="2"/>
</dbReference>
<keyword evidence="4 7" id="KW-0812">Transmembrane</keyword>
<evidence type="ECO:0000256" key="7">
    <source>
        <dbReference type="SAM" id="Phobius"/>
    </source>
</evidence>
<keyword evidence="3" id="KW-1003">Cell membrane</keyword>
<comment type="caution">
    <text evidence="9">The sequence shown here is derived from an EMBL/GenBank/DDBJ whole genome shotgun (WGS) entry which is preliminary data.</text>
</comment>
<name>A0A2N8HF46_9BACT</name>
<proteinExistence type="inferred from homology"/>
<evidence type="ECO:0000259" key="8">
    <source>
        <dbReference type="Pfam" id="PF03458"/>
    </source>
</evidence>
<dbReference type="AlphaFoldDB" id="A0A2N8HF46"/>
<evidence type="ECO:0000256" key="2">
    <source>
        <dbReference type="ARBA" id="ARBA00008193"/>
    </source>
</evidence>
<gene>
    <name evidence="9" type="ORF">CXU22_03665</name>
</gene>
<accession>A0A2N8HF46</accession>
<protein>
    <recommendedName>
        <fullName evidence="8">Glycine transporter domain-containing protein</fullName>
    </recommendedName>
</protein>
<feature type="domain" description="Glycine transporter" evidence="8">
    <location>
        <begin position="40"/>
        <end position="115"/>
    </location>
</feature>
<dbReference type="PANTHER" id="PTHR30506">
    <property type="entry name" value="INNER MEMBRANE PROTEIN"/>
    <property type="match status" value="1"/>
</dbReference>
<dbReference type="InterPro" id="IPR005115">
    <property type="entry name" value="Gly_transporter"/>
</dbReference>
<evidence type="ECO:0000256" key="5">
    <source>
        <dbReference type="ARBA" id="ARBA00022989"/>
    </source>
</evidence>
<reference evidence="9 10" key="1">
    <citation type="journal article" date="2017" name="BMC Genomics">
        <title>Genome sequencing of 39 Akkermansia muciniphila isolates reveals its population structure, genomic and functional diverisity, and global distribution in mammalian gut microbiotas.</title>
        <authorList>
            <person name="Guo X."/>
            <person name="Li S."/>
            <person name="Zhang J."/>
            <person name="Wu F."/>
            <person name="Li X."/>
            <person name="Wu D."/>
            <person name="Zhang M."/>
            <person name="Ou Z."/>
            <person name="Jie Z."/>
            <person name="Yan Q."/>
            <person name="Li P."/>
            <person name="Yi J."/>
            <person name="Peng Y."/>
        </authorList>
    </citation>
    <scope>NUCLEOTIDE SEQUENCE [LARGE SCALE GENOMIC DNA]</scope>
    <source>
        <strain evidence="9 10">GP24</strain>
    </source>
</reference>
<evidence type="ECO:0000313" key="10">
    <source>
        <dbReference type="Proteomes" id="UP000236000"/>
    </source>
</evidence>
<feature type="transmembrane region" description="Helical" evidence="7">
    <location>
        <begin position="30"/>
        <end position="52"/>
    </location>
</feature>
<feature type="transmembrane region" description="Helical" evidence="7">
    <location>
        <begin position="64"/>
        <end position="85"/>
    </location>
</feature>
<keyword evidence="5 7" id="KW-1133">Transmembrane helix</keyword>
<evidence type="ECO:0000256" key="3">
    <source>
        <dbReference type="ARBA" id="ARBA00022475"/>
    </source>
</evidence>
<keyword evidence="6 7" id="KW-0472">Membrane</keyword>
<dbReference type="GO" id="GO:0005886">
    <property type="term" value="C:plasma membrane"/>
    <property type="evidence" value="ECO:0007669"/>
    <property type="project" value="UniProtKB-SubCell"/>
</dbReference>
<evidence type="ECO:0000256" key="4">
    <source>
        <dbReference type="ARBA" id="ARBA00022692"/>
    </source>
</evidence>
<feature type="transmembrane region" description="Helical" evidence="7">
    <location>
        <begin position="184"/>
        <end position="205"/>
    </location>
</feature>
<dbReference type="EMBL" id="PJKA01000006">
    <property type="protein sequence ID" value="PNC18903.1"/>
    <property type="molecule type" value="Genomic_DNA"/>
</dbReference>
<feature type="transmembrane region" description="Helical" evidence="7">
    <location>
        <begin position="97"/>
        <end position="115"/>
    </location>
</feature>
<sequence length="263" mass="27912">MTWDWLPPPCSAPARTPACRGYGSAEAPLFLLSPAMFLSICEIMSTIIGALAGSIASSRVKMDLFGVIVCGTLAALGGGTVRDLLLDIPVYWTLPSGEIFVLAAVVTSLVTFYLAQKYPPPMGTIRVADAIVLALFGMIGTEKSYLHGYTPTVSVMMGICTGVAGGLLRDVLTGNVPYVFRPGELYATAALLGGVAYAVLYYFGIDSSTCFVTGFVVTLSVRLAAIRWNWNLPSYIPLFSPEAEPEAMEEEEKEALAGKSGGK</sequence>
<comment type="subcellular location">
    <subcellularLocation>
        <location evidence="1">Cell membrane</location>
        <topology evidence="1">Multi-pass membrane protein</topology>
    </subcellularLocation>
</comment>
<organism evidence="9 10">
    <name type="scientific">Akkermansia muciniphila</name>
    <dbReference type="NCBI Taxonomy" id="239935"/>
    <lineage>
        <taxon>Bacteria</taxon>
        <taxon>Pseudomonadati</taxon>
        <taxon>Verrucomicrobiota</taxon>
        <taxon>Verrucomicrobiia</taxon>
        <taxon>Verrucomicrobiales</taxon>
        <taxon>Akkermansiaceae</taxon>
        <taxon>Akkermansia</taxon>
    </lineage>
</organism>
<comment type="similarity">
    <text evidence="2">Belongs to the UPF0126 family.</text>
</comment>
<dbReference type="OrthoDB" id="9791874at2"/>
<feature type="transmembrane region" description="Helical" evidence="7">
    <location>
        <begin position="152"/>
        <end position="172"/>
    </location>
</feature>
<evidence type="ECO:0000256" key="1">
    <source>
        <dbReference type="ARBA" id="ARBA00004651"/>
    </source>
</evidence>
<evidence type="ECO:0000313" key="9">
    <source>
        <dbReference type="EMBL" id="PNC18903.1"/>
    </source>
</evidence>
<dbReference type="Proteomes" id="UP000236000">
    <property type="component" value="Unassembled WGS sequence"/>
</dbReference>
<dbReference type="PANTHER" id="PTHR30506:SF3">
    <property type="entry name" value="UPF0126 INNER MEMBRANE PROTEIN YADS-RELATED"/>
    <property type="match status" value="1"/>
</dbReference>
<feature type="domain" description="Glycine transporter" evidence="8">
    <location>
        <begin position="127"/>
        <end position="201"/>
    </location>
</feature>
<evidence type="ECO:0000256" key="6">
    <source>
        <dbReference type="ARBA" id="ARBA00023136"/>
    </source>
</evidence>